<protein>
    <submittedName>
        <fullName evidence="2">Uncharacterized protein</fullName>
    </submittedName>
</protein>
<feature type="region of interest" description="Disordered" evidence="1">
    <location>
        <begin position="112"/>
        <end position="131"/>
    </location>
</feature>
<proteinExistence type="predicted"/>
<gene>
    <name evidence="2" type="ORF">Syun_017610</name>
</gene>
<name>A0AAP0P376_9MAGN</name>
<dbReference type="AlphaFoldDB" id="A0AAP0P376"/>
<accession>A0AAP0P376</accession>
<organism evidence="2 3">
    <name type="scientific">Stephania yunnanensis</name>
    <dbReference type="NCBI Taxonomy" id="152371"/>
    <lineage>
        <taxon>Eukaryota</taxon>
        <taxon>Viridiplantae</taxon>
        <taxon>Streptophyta</taxon>
        <taxon>Embryophyta</taxon>
        <taxon>Tracheophyta</taxon>
        <taxon>Spermatophyta</taxon>
        <taxon>Magnoliopsida</taxon>
        <taxon>Ranunculales</taxon>
        <taxon>Menispermaceae</taxon>
        <taxon>Menispermoideae</taxon>
        <taxon>Cissampelideae</taxon>
        <taxon>Stephania</taxon>
    </lineage>
</organism>
<sequence length="165" mass="18593">MGLGYDELVRYICNSLRIDNDFHRLNMTYRYPTYIESGSTNYVPLRIDDESSLKDAWDFVAELPPPHCMELYIDLVPRQSYNSSNCNVVLHSGAGPSTQPTCEHSHCASPLTTANPEMDEDPRSCDDLNTSEDDDYCGSDGILVKIVAMMMQTMKGMMVIMLMMA</sequence>
<evidence type="ECO:0000313" key="2">
    <source>
        <dbReference type="EMBL" id="KAK9128813.1"/>
    </source>
</evidence>
<dbReference type="EMBL" id="JBBNAF010000007">
    <property type="protein sequence ID" value="KAK9128813.1"/>
    <property type="molecule type" value="Genomic_DNA"/>
</dbReference>
<evidence type="ECO:0000256" key="1">
    <source>
        <dbReference type="SAM" id="MobiDB-lite"/>
    </source>
</evidence>
<evidence type="ECO:0000313" key="3">
    <source>
        <dbReference type="Proteomes" id="UP001420932"/>
    </source>
</evidence>
<dbReference type="Proteomes" id="UP001420932">
    <property type="component" value="Unassembled WGS sequence"/>
</dbReference>
<comment type="caution">
    <text evidence="2">The sequence shown here is derived from an EMBL/GenBank/DDBJ whole genome shotgun (WGS) entry which is preliminary data.</text>
</comment>
<reference evidence="2 3" key="1">
    <citation type="submission" date="2024-01" db="EMBL/GenBank/DDBJ databases">
        <title>Genome assemblies of Stephania.</title>
        <authorList>
            <person name="Yang L."/>
        </authorList>
    </citation>
    <scope>NUCLEOTIDE SEQUENCE [LARGE SCALE GENOMIC DNA]</scope>
    <source>
        <strain evidence="2">YNDBR</strain>
        <tissue evidence="2">Leaf</tissue>
    </source>
</reference>
<keyword evidence="3" id="KW-1185">Reference proteome</keyword>